<sequence length="210" mass="23927">MTAGSYSKFVFARPGDKSWSVIEGVRFVNDFINFNGQLYGIGWNGGLMLCDFSDPHPTFIDFANPPEDVKGYEPIYVVELGGELYMVIRLVDPTPIEFPPIEFHHVYKAVFFDVYKFDFSTRRWEYLKTLGDYAIFIGSNTTFGVKASDYPSCKPDSIYFTDDFKEPFGHLTGADMGIYNIEAGTIEPLYEGDDFLSRFSPPVWITPNPF</sequence>
<dbReference type="PANTHER" id="PTHR44259">
    <property type="entry name" value="OS07G0183000 PROTEIN-RELATED"/>
    <property type="match status" value="1"/>
</dbReference>
<protein>
    <recommendedName>
        <fullName evidence="1">KIB1-4 beta-propeller domain-containing protein</fullName>
    </recommendedName>
</protein>
<dbReference type="PANTHER" id="PTHR44259:SF114">
    <property type="entry name" value="OS06G0707300 PROTEIN"/>
    <property type="match status" value="1"/>
</dbReference>
<accession>A0A7J6X5X9</accession>
<proteinExistence type="predicted"/>
<dbReference type="OrthoDB" id="642536at2759"/>
<dbReference type="InterPro" id="IPR005174">
    <property type="entry name" value="KIB1-4_b-propeller"/>
</dbReference>
<keyword evidence="3" id="KW-1185">Reference proteome</keyword>
<comment type="caution">
    <text evidence="2">The sequence shown here is derived from an EMBL/GenBank/DDBJ whole genome shotgun (WGS) entry which is preliminary data.</text>
</comment>
<evidence type="ECO:0000313" key="2">
    <source>
        <dbReference type="EMBL" id="KAF5204793.1"/>
    </source>
</evidence>
<dbReference type="Pfam" id="PF03478">
    <property type="entry name" value="Beta-prop_KIB1-4"/>
    <property type="match status" value="1"/>
</dbReference>
<organism evidence="2 3">
    <name type="scientific">Thalictrum thalictroides</name>
    <name type="common">Rue-anemone</name>
    <name type="synonym">Anemone thalictroides</name>
    <dbReference type="NCBI Taxonomy" id="46969"/>
    <lineage>
        <taxon>Eukaryota</taxon>
        <taxon>Viridiplantae</taxon>
        <taxon>Streptophyta</taxon>
        <taxon>Embryophyta</taxon>
        <taxon>Tracheophyta</taxon>
        <taxon>Spermatophyta</taxon>
        <taxon>Magnoliopsida</taxon>
        <taxon>Ranunculales</taxon>
        <taxon>Ranunculaceae</taxon>
        <taxon>Thalictroideae</taxon>
        <taxon>Thalictrum</taxon>
    </lineage>
</organism>
<dbReference type="Proteomes" id="UP000554482">
    <property type="component" value="Unassembled WGS sequence"/>
</dbReference>
<name>A0A7J6X5X9_THATH</name>
<dbReference type="EMBL" id="JABWDY010004963">
    <property type="protein sequence ID" value="KAF5204793.1"/>
    <property type="molecule type" value="Genomic_DNA"/>
</dbReference>
<dbReference type="AlphaFoldDB" id="A0A7J6X5X9"/>
<reference evidence="2 3" key="1">
    <citation type="submission" date="2020-06" db="EMBL/GenBank/DDBJ databases">
        <title>Transcriptomic and genomic resources for Thalictrum thalictroides and T. hernandezii: Facilitating candidate gene discovery in an emerging model plant lineage.</title>
        <authorList>
            <person name="Arias T."/>
            <person name="Riano-Pachon D.M."/>
            <person name="Di Stilio V.S."/>
        </authorList>
    </citation>
    <scope>NUCLEOTIDE SEQUENCE [LARGE SCALE GENOMIC DNA]</scope>
    <source>
        <strain evidence="3">cv. WT478/WT964</strain>
        <tissue evidence="2">Leaves</tissue>
    </source>
</reference>
<evidence type="ECO:0000259" key="1">
    <source>
        <dbReference type="Pfam" id="PF03478"/>
    </source>
</evidence>
<feature type="domain" description="KIB1-4 beta-propeller" evidence="1">
    <location>
        <begin position="6"/>
        <end position="180"/>
    </location>
</feature>
<gene>
    <name evidence="2" type="ORF">FRX31_005621</name>
</gene>
<evidence type="ECO:0000313" key="3">
    <source>
        <dbReference type="Proteomes" id="UP000554482"/>
    </source>
</evidence>
<dbReference type="InterPro" id="IPR050942">
    <property type="entry name" value="F-box_BR-signaling"/>
</dbReference>